<reference evidence="2" key="1">
    <citation type="submission" date="2022-12" db="EMBL/GenBank/DDBJ databases">
        <title>Genome assemblies of Blomia tropicalis.</title>
        <authorList>
            <person name="Cui Y."/>
        </authorList>
    </citation>
    <scope>NUCLEOTIDE SEQUENCE</scope>
    <source>
        <tissue evidence="2">Adult mites</tissue>
    </source>
</reference>
<keyword evidence="1" id="KW-0732">Signal</keyword>
<protein>
    <recommendedName>
        <fullName evidence="4">Secreted protein</fullName>
    </recommendedName>
</protein>
<evidence type="ECO:0000313" key="3">
    <source>
        <dbReference type="Proteomes" id="UP001142055"/>
    </source>
</evidence>
<organism evidence="2 3">
    <name type="scientific">Blomia tropicalis</name>
    <name type="common">Mite</name>
    <dbReference type="NCBI Taxonomy" id="40697"/>
    <lineage>
        <taxon>Eukaryota</taxon>
        <taxon>Metazoa</taxon>
        <taxon>Ecdysozoa</taxon>
        <taxon>Arthropoda</taxon>
        <taxon>Chelicerata</taxon>
        <taxon>Arachnida</taxon>
        <taxon>Acari</taxon>
        <taxon>Acariformes</taxon>
        <taxon>Sarcoptiformes</taxon>
        <taxon>Astigmata</taxon>
        <taxon>Glycyphagoidea</taxon>
        <taxon>Echimyopodidae</taxon>
        <taxon>Blomia</taxon>
    </lineage>
</organism>
<accession>A0A9Q0MEQ5</accession>
<feature type="chain" id="PRO_5040203351" description="Secreted protein" evidence="1">
    <location>
        <begin position="23"/>
        <end position="73"/>
    </location>
</feature>
<dbReference type="AlphaFoldDB" id="A0A9Q0MEQ5"/>
<comment type="caution">
    <text evidence="2">The sequence shown here is derived from an EMBL/GenBank/DDBJ whole genome shotgun (WGS) entry which is preliminary data.</text>
</comment>
<name>A0A9Q0MEQ5_BLOTA</name>
<evidence type="ECO:0000313" key="2">
    <source>
        <dbReference type="EMBL" id="KAJ6223052.1"/>
    </source>
</evidence>
<keyword evidence="3" id="KW-1185">Reference proteome</keyword>
<dbReference type="Proteomes" id="UP001142055">
    <property type="component" value="Chromosome 1"/>
</dbReference>
<evidence type="ECO:0008006" key="4">
    <source>
        <dbReference type="Google" id="ProtNLM"/>
    </source>
</evidence>
<dbReference type="EMBL" id="JAPWDV010000001">
    <property type="protein sequence ID" value="KAJ6223052.1"/>
    <property type="molecule type" value="Genomic_DNA"/>
</dbReference>
<sequence>MELRLLLLLLPLPLLKMERSFSFPLLRTLNENTPFWHQQLHHTCTGHTMLSVAVNLIRSCNIAECSHSERLFV</sequence>
<proteinExistence type="predicted"/>
<feature type="signal peptide" evidence="1">
    <location>
        <begin position="1"/>
        <end position="22"/>
    </location>
</feature>
<gene>
    <name evidence="2" type="ORF">RDWZM_001597</name>
</gene>
<evidence type="ECO:0000256" key="1">
    <source>
        <dbReference type="SAM" id="SignalP"/>
    </source>
</evidence>